<sequence>MTKKETPGQVSAMLVQAFEKLVHHGDLKVITEDVSPDPWLLWLLYTVLCEKMPQVRAQGITLAASCVEAGGDIHEQVSLQDRLSDEEKRERQLYVLAGDYCSALYYEALAAVNAFDMIALFGCTLQQIYEQKMTSYMNETVSFDTRLAQVRDVRSLLTREILKQVGQEAYEGLFVDYILLSAMLKEESAIHTHAHTPLRLALAQERSLDVQAAVWHETKIAICTRLRTYAHAFPQFMPAIIAMVAICEKELH</sequence>
<keyword evidence="2" id="KW-1185">Reference proteome</keyword>
<dbReference type="Proteomes" id="UP000242662">
    <property type="component" value="Unassembled WGS sequence"/>
</dbReference>
<dbReference type="RefSeq" id="WP_176763844.1">
    <property type="nucleotide sequence ID" value="NZ_FMYM01000005.1"/>
</dbReference>
<dbReference type="AlphaFoldDB" id="A0A1G6J1T4"/>
<name>A0A1G6J1T4_9BACI</name>
<dbReference type="STRING" id="1464122.SAMN05421737_105230"/>
<evidence type="ECO:0000313" key="2">
    <source>
        <dbReference type="Proteomes" id="UP000242662"/>
    </source>
</evidence>
<protein>
    <submittedName>
        <fullName evidence="1">Heptaprenyl diphosphate synthase</fullName>
    </submittedName>
</protein>
<dbReference type="Pfam" id="PF07307">
    <property type="entry name" value="HEPPP_synt_1"/>
    <property type="match status" value="1"/>
</dbReference>
<dbReference type="GO" id="GO:0009234">
    <property type="term" value="P:menaquinone biosynthetic process"/>
    <property type="evidence" value="ECO:0007669"/>
    <property type="project" value="InterPro"/>
</dbReference>
<evidence type="ECO:0000313" key="1">
    <source>
        <dbReference type="EMBL" id="SDC12748.1"/>
    </source>
</evidence>
<gene>
    <name evidence="1" type="ORF">SAMN05421737_105230</name>
</gene>
<dbReference type="InterPro" id="IPR009920">
    <property type="entry name" value="HEPPP_synth_su1"/>
</dbReference>
<proteinExistence type="predicted"/>
<accession>A0A1G6J1T4</accession>
<dbReference type="EMBL" id="FMYM01000005">
    <property type="protein sequence ID" value="SDC12748.1"/>
    <property type="molecule type" value="Genomic_DNA"/>
</dbReference>
<organism evidence="1 2">
    <name type="scientific">Shouchella lonarensis</name>
    <dbReference type="NCBI Taxonomy" id="1464122"/>
    <lineage>
        <taxon>Bacteria</taxon>
        <taxon>Bacillati</taxon>
        <taxon>Bacillota</taxon>
        <taxon>Bacilli</taxon>
        <taxon>Bacillales</taxon>
        <taxon>Bacillaceae</taxon>
        <taxon>Shouchella</taxon>
    </lineage>
</organism>
<dbReference type="Gene3D" id="1.20.120.1450">
    <property type="match status" value="1"/>
</dbReference>
<reference evidence="2" key="1">
    <citation type="submission" date="2016-09" db="EMBL/GenBank/DDBJ databases">
        <authorList>
            <person name="Varghese N."/>
            <person name="Submissions S."/>
        </authorList>
    </citation>
    <scope>NUCLEOTIDE SEQUENCE [LARGE SCALE GENOMIC DNA]</scope>
    <source>
        <strain evidence="2">25nlg</strain>
    </source>
</reference>